<gene>
    <name evidence="2" type="ORF">EHO61_02720</name>
</gene>
<comment type="caution">
    <text evidence="2">The sequence shown here is derived from an EMBL/GenBank/DDBJ whole genome shotgun (WGS) entry which is preliminary data.</text>
</comment>
<feature type="transmembrane region" description="Helical" evidence="1">
    <location>
        <begin position="20"/>
        <end position="42"/>
    </location>
</feature>
<name>A0A4R9GRL5_9LEPT</name>
<keyword evidence="1" id="KW-0812">Transmembrane</keyword>
<evidence type="ECO:0000313" key="2">
    <source>
        <dbReference type="EMBL" id="TGK20798.1"/>
    </source>
</evidence>
<proteinExistence type="predicted"/>
<organism evidence="2 3">
    <name type="scientific">Leptospira fluminis</name>
    <dbReference type="NCBI Taxonomy" id="2484979"/>
    <lineage>
        <taxon>Bacteria</taxon>
        <taxon>Pseudomonadati</taxon>
        <taxon>Spirochaetota</taxon>
        <taxon>Spirochaetia</taxon>
        <taxon>Leptospirales</taxon>
        <taxon>Leptospiraceae</taxon>
        <taxon>Leptospira</taxon>
    </lineage>
</organism>
<reference evidence="2" key="1">
    <citation type="journal article" date="2019" name="PLoS Negl. Trop. Dis.">
        <title>Revisiting the worldwide diversity of Leptospira species in the environment.</title>
        <authorList>
            <person name="Vincent A.T."/>
            <person name="Schiettekatte O."/>
            <person name="Bourhy P."/>
            <person name="Veyrier F.J."/>
            <person name="Picardeau M."/>
        </authorList>
    </citation>
    <scope>NUCLEOTIDE SEQUENCE [LARGE SCALE GENOMIC DNA]</scope>
    <source>
        <strain evidence="2">SCS5</strain>
    </source>
</reference>
<keyword evidence="1" id="KW-0472">Membrane</keyword>
<accession>A0A4R9GRL5</accession>
<keyword evidence="1" id="KW-1133">Transmembrane helix</keyword>
<feature type="transmembrane region" description="Helical" evidence="1">
    <location>
        <begin position="91"/>
        <end position="113"/>
    </location>
</feature>
<feature type="transmembrane region" description="Helical" evidence="1">
    <location>
        <begin position="66"/>
        <end position="84"/>
    </location>
</feature>
<dbReference type="AlphaFoldDB" id="A0A4R9GRL5"/>
<protein>
    <submittedName>
        <fullName evidence="2">DUF4345 domain-containing protein</fullName>
    </submittedName>
</protein>
<dbReference type="Proteomes" id="UP000297855">
    <property type="component" value="Unassembled WGS sequence"/>
</dbReference>
<dbReference type="InterPro" id="IPR025597">
    <property type="entry name" value="DUF4345"/>
</dbReference>
<evidence type="ECO:0000256" key="1">
    <source>
        <dbReference type="SAM" id="Phobius"/>
    </source>
</evidence>
<keyword evidence="3" id="KW-1185">Reference proteome</keyword>
<dbReference type="RefSeq" id="WP_135812098.1">
    <property type="nucleotide sequence ID" value="NZ_RQEV01000003.1"/>
</dbReference>
<dbReference type="OrthoDB" id="344682at2"/>
<dbReference type="EMBL" id="RQEV01000003">
    <property type="protein sequence ID" value="TGK20798.1"/>
    <property type="molecule type" value="Genomic_DNA"/>
</dbReference>
<evidence type="ECO:0000313" key="3">
    <source>
        <dbReference type="Proteomes" id="UP000297855"/>
    </source>
</evidence>
<feature type="transmembrane region" description="Helical" evidence="1">
    <location>
        <begin position="119"/>
        <end position="139"/>
    </location>
</feature>
<dbReference type="Pfam" id="PF14248">
    <property type="entry name" value="DUF4345"/>
    <property type="match status" value="1"/>
</dbReference>
<sequence length="141" mass="15605">MQTHILESEKTKSKSKYLDILCNAYLLMNLTVYFGFAIGFFVQPKPLAEMIGISFRSTAALADFRAMYGGLCLSIGILILSGILRPATRILAIRLSLLTAAGLFLGRLVTIIFDGPGNEYIYVSMFTEVVGVFLGWLLLRK</sequence>